<feature type="region of interest" description="Disordered" evidence="2">
    <location>
        <begin position="491"/>
        <end position="511"/>
    </location>
</feature>
<dbReference type="Proteomes" id="UP000054010">
    <property type="component" value="Unassembled WGS sequence"/>
</dbReference>
<dbReference type="SUPFAM" id="SSF52172">
    <property type="entry name" value="CheY-like"/>
    <property type="match status" value="1"/>
</dbReference>
<sequence length="511" mass="57787">MSELLINTTPTQPPRILVVEDDTTIRTFCQRLLQMTYDVTTAENGAVAVNLLQSQSFDLVLTDMQMPLMDGMQLLQHIRQNHPEIDVVMLTAFATVETARQALKMGALDYLSKPIEAEQLERTVRTSLELRRIRQEKERLSDLVFMYQFSQMIATSLDIETQVDQIVEFLWQRFAPETLALSMHMTDTGKLHLLAMRSAAGWGDLGTIGLPAECSDQQLLAAHMRLAGGPGTNDESLFAGTLLRSHDTPIGYLHMARHHEQPPFDVSERRLIGIFATQIATSLDNARLYQALKDQNRQTIEALTEAIEARDAYTYGHSRQVTRYAIRLAQELDLPPERIELIDYAGLLHDVGKIGIRDYVLLKPGALSDEEFDVMKRHPGIGVKIIERVRGLRATLPIIEGHHERVDGKGYPRGLKGEEIPLEARILAIADSFEAMTSDRAYRPAMEPERALRILIEGRGTHWDTELVDRFVDLIRHEGERLKISTKPLRQKAVPVDEEAPPVSKVRDVRD</sequence>
<dbReference type="CDD" id="cd17546">
    <property type="entry name" value="REC_hyHK_CKI1_RcsC-like"/>
    <property type="match status" value="1"/>
</dbReference>
<evidence type="ECO:0000313" key="6">
    <source>
        <dbReference type="EMBL" id="EFO79754.1"/>
    </source>
</evidence>
<gene>
    <name evidence="6" type="ORF">OSCT_2439</name>
</gene>
<dbReference type="InterPro" id="IPR052020">
    <property type="entry name" value="Cyclic_di-GMP/3'3'-cGAMP_PDE"/>
</dbReference>
<evidence type="ECO:0000256" key="2">
    <source>
        <dbReference type="SAM" id="MobiDB-lite"/>
    </source>
</evidence>
<dbReference type="AlphaFoldDB" id="E1IGI8"/>
<dbReference type="InterPro" id="IPR029016">
    <property type="entry name" value="GAF-like_dom_sf"/>
</dbReference>
<reference evidence="6 7" key="1">
    <citation type="journal article" date="2011" name="J. Bacteriol.">
        <title>Draft genome sequence of the anoxygenic filamentous phototrophic bacterium Oscillochloris trichoides subsp. DG-6.</title>
        <authorList>
            <person name="Kuznetsov B.B."/>
            <person name="Ivanovsky R.N."/>
            <person name="Keppen O.I."/>
            <person name="Sukhacheva M.V."/>
            <person name="Bumazhkin B.K."/>
            <person name="Patutina E.O."/>
            <person name="Beletsky A.V."/>
            <person name="Mardanov A.V."/>
            <person name="Baslerov R.V."/>
            <person name="Panteleeva A.N."/>
            <person name="Kolganova T.V."/>
            <person name="Ravin N.V."/>
            <person name="Skryabin K.G."/>
        </authorList>
    </citation>
    <scope>NUCLEOTIDE SEQUENCE [LARGE SCALE GENOMIC DNA]</scope>
    <source>
        <strain evidence="6 7">DG-6</strain>
    </source>
</reference>
<dbReference type="PROSITE" id="PS50110">
    <property type="entry name" value="RESPONSE_REGULATORY"/>
    <property type="match status" value="1"/>
</dbReference>
<dbReference type="Gene3D" id="3.40.50.2300">
    <property type="match status" value="1"/>
</dbReference>
<dbReference type="InterPro" id="IPR006674">
    <property type="entry name" value="HD_domain"/>
</dbReference>
<evidence type="ECO:0000256" key="1">
    <source>
        <dbReference type="PROSITE-ProRule" id="PRU00169"/>
    </source>
</evidence>
<comment type="caution">
    <text evidence="6">The sequence shown here is derived from an EMBL/GenBank/DDBJ whole genome shotgun (WGS) entry which is preliminary data.</text>
</comment>
<dbReference type="Gene3D" id="1.10.3210.10">
    <property type="entry name" value="Hypothetical protein af1432"/>
    <property type="match status" value="1"/>
</dbReference>
<dbReference type="Pfam" id="PF00072">
    <property type="entry name" value="Response_reg"/>
    <property type="match status" value="1"/>
</dbReference>
<dbReference type="Pfam" id="PF13487">
    <property type="entry name" value="HD_5"/>
    <property type="match status" value="1"/>
</dbReference>
<dbReference type="GO" id="GO:0016787">
    <property type="term" value="F:hydrolase activity"/>
    <property type="evidence" value="ECO:0007669"/>
    <property type="project" value="UniProtKB-KW"/>
</dbReference>
<dbReference type="eggNOG" id="COG2204">
    <property type="taxonomic scope" value="Bacteria"/>
</dbReference>
<dbReference type="SUPFAM" id="SSF109604">
    <property type="entry name" value="HD-domain/PDEase-like"/>
    <property type="match status" value="1"/>
</dbReference>
<evidence type="ECO:0000313" key="7">
    <source>
        <dbReference type="Proteomes" id="UP000054010"/>
    </source>
</evidence>
<dbReference type="InterPro" id="IPR003607">
    <property type="entry name" value="HD/PDEase_dom"/>
</dbReference>
<feature type="domain" description="Response regulatory" evidence="3">
    <location>
        <begin position="15"/>
        <end position="128"/>
    </location>
</feature>
<protein>
    <submittedName>
        <fullName evidence="6">Metal dependent phosphohydrolase</fullName>
    </submittedName>
</protein>
<evidence type="ECO:0000259" key="3">
    <source>
        <dbReference type="PROSITE" id="PS50110"/>
    </source>
</evidence>
<dbReference type="EMBL" id="ADVR01000106">
    <property type="protein sequence ID" value="EFO79754.1"/>
    <property type="molecule type" value="Genomic_DNA"/>
</dbReference>
<dbReference type="PROSITE" id="PS51831">
    <property type="entry name" value="HD"/>
    <property type="match status" value="1"/>
</dbReference>
<feature type="domain" description="HD-GYP" evidence="5">
    <location>
        <begin position="292"/>
        <end position="487"/>
    </location>
</feature>
<dbReference type="GO" id="GO:0000160">
    <property type="term" value="P:phosphorelay signal transduction system"/>
    <property type="evidence" value="ECO:0007669"/>
    <property type="project" value="InterPro"/>
</dbReference>
<dbReference type="PANTHER" id="PTHR45228:SF1">
    <property type="entry name" value="CYCLIC DI-GMP PHOSPHODIESTERASE TM_0186"/>
    <property type="match status" value="1"/>
</dbReference>
<feature type="domain" description="HD" evidence="4">
    <location>
        <begin position="314"/>
        <end position="436"/>
    </location>
</feature>
<dbReference type="HOGENOM" id="CLU_000445_92_10_0"/>
<evidence type="ECO:0000259" key="4">
    <source>
        <dbReference type="PROSITE" id="PS51831"/>
    </source>
</evidence>
<dbReference type="CDD" id="cd00077">
    <property type="entry name" value="HDc"/>
    <property type="match status" value="1"/>
</dbReference>
<dbReference type="SMART" id="SM00448">
    <property type="entry name" value="REC"/>
    <property type="match status" value="1"/>
</dbReference>
<name>E1IGI8_9CHLR</name>
<accession>E1IGI8</accession>
<dbReference type="SMART" id="SM00471">
    <property type="entry name" value="HDc"/>
    <property type="match status" value="1"/>
</dbReference>
<dbReference type="PROSITE" id="PS51832">
    <property type="entry name" value="HD_GYP"/>
    <property type="match status" value="1"/>
</dbReference>
<dbReference type="InterPro" id="IPR001789">
    <property type="entry name" value="Sig_transdc_resp-reg_receiver"/>
</dbReference>
<organism evidence="6 7">
    <name type="scientific">Oscillochloris trichoides DG-6</name>
    <dbReference type="NCBI Taxonomy" id="765420"/>
    <lineage>
        <taxon>Bacteria</taxon>
        <taxon>Bacillati</taxon>
        <taxon>Chloroflexota</taxon>
        <taxon>Chloroflexia</taxon>
        <taxon>Chloroflexales</taxon>
        <taxon>Chloroflexineae</taxon>
        <taxon>Oscillochloridaceae</taxon>
        <taxon>Oscillochloris</taxon>
    </lineage>
</organism>
<proteinExistence type="predicted"/>
<dbReference type="InterPro" id="IPR037522">
    <property type="entry name" value="HD_GYP_dom"/>
</dbReference>
<evidence type="ECO:0000259" key="5">
    <source>
        <dbReference type="PROSITE" id="PS51832"/>
    </source>
</evidence>
<dbReference type="eggNOG" id="COG2206">
    <property type="taxonomic scope" value="Bacteria"/>
</dbReference>
<feature type="modified residue" description="4-aspartylphosphate" evidence="1">
    <location>
        <position position="63"/>
    </location>
</feature>
<dbReference type="SUPFAM" id="SSF55781">
    <property type="entry name" value="GAF domain-like"/>
    <property type="match status" value="1"/>
</dbReference>
<keyword evidence="1" id="KW-0597">Phosphoprotein</keyword>
<dbReference type="InterPro" id="IPR011006">
    <property type="entry name" value="CheY-like_superfamily"/>
</dbReference>
<dbReference type="STRING" id="765420.OSCT_2439"/>
<dbReference type="Gene3D" id="3.30.450.40">
    <property type="match status" value="1"/>
</dbReference>
<dbReference type="PANTHER" id="PTHR45228">
    <property type="entry name" value="CYCLIC DI-GMP PHOSPHODIESTERASE TM_0186-RELATED"/>
    <property type="match status" value="1"/>
</dbReference>
<keyword evidence="7" id="KW-1185">Reference proteome</keyword>